<keyword evidence="2" id="KW-0547">Nucleotide-binding</keyword>
<keyword evidence="4" id="KW-1185">Reference proteome</keyword>
<dbReference type="EC" id="6.3.4.-" evidence="2"/>
<dbReference type="InterPro" id="IPR008513">
    <property type="entry name" value="tRNA(Met)_cyd_acetate_ligase"/>
</dbReference>
<dbReference type="PANTHER" id="PTHR37825">
    <property type="entry name" value="TRNA(MET) CYTIDINE ACETATE LIGASE"/>
    <property type="match status" value="1"/>
</dbReference>
<comment type="caution">
    <text evidence="2">Lacks conserved residue(s) required for the propagation of feature annotation.</text>
</comment>
<feature type="binding site" evidence="2">
    <location>
        <position position="163"/>
    </location>
    <ligand>
        <name>ATP</name>
        <dbReference type="ChEBI" id="CHEBI:30616"/>
    </ligand>
</feature>
<dbReference type="NCBIfam" id="NF010191">
    <property type="entry name" value="PRK13670.1"/>
    <property type="match status" value="1"/>
</dbReference>
<comment type="subcellular location">
    <subcellularLocation>
        <location evidence="2">Cytoplasm</location>
    </subcellularLocation>
</comment>
<feature type="binding site" evidence="2">
    <location>
        <begin position="7"/>
        <end position="20"/>
    </location>
    <ligand>
        <name>ATP</name>
        <dbReference type="ChEBI" id="CHEBI:30616"/>
    </ligand>
</feature>
<gene>
    <name evidence="2" type="primary">tmcAL</name>
    <name evidence="3" type="ORF">OBO34_06425</name>
</gene>
<keyword evidence="2" id="KW-0963">Cytoplasm</keyword>
<dbReference type="GO" id="GO:0005737">
    <property type="term" value="C:cytoplasm"/>
    <property type="evidence" value="ECO:0007669"/>
    <property type="project" value="UniProtKB-SubCell"/>
</dbReference>
<dbReference type="GO" id="GO:0005524">
    <property type="term" value="F:ATP binding"/>
    <property type="evidence" value="ECO:0007669"/>
    <property type="project" value="UniProtKB-KW"/>
</dbReference>
<dbReference type="HAMAP" id="MF_01539">
    <property type="entry name" value="TmcAL"/>
    <property type="match status" value="1"/>
</dbReference>
<keyword evidence="2" id="KW-0067">ATP-binding</keyword>
<sequence>MNVLGIIAEYNPFHNGHLYHLQQCRQMSEADFVVVVMSGNFTQRGEPAIMDKWTRSRIAINCGADLVLELPFAYGVNSAEYFARGGIGILSGLGCVTHLGFGAEKGSLAQLEQAASCLAKESDRFRALMKQNLDEGHSYARSREAAVAETMGTRLAQLTLTPNNILALEYLKQLKLCNSSIKCIMVNRKGSGYFDTELKGDIASATAIRSHLSQEQIELCVPKETFQALRKAPPVKGYFDLVRSAVLNRSCEELSRIFSVGEGLENRIKGQIRRAEDLESLIGQIGSKRYPKTRISRILCQNLMGLTYFEEQFYARVLAAGPGGTKLLRQLKKTAQIPLITNLNKIQPLPDLLEKDILASDIYNLLTGANLYKNCDYVRHPYIESSNSIQFA</sequence>
<comment type="caution">
    <text evidence="3">The sequence shown here is derived from an EMBL/GenBank/DDBJ whole genome shotgun (WGS) entry which is preliminary data.</text>
</comment>
<dbReference type="RefSeq" id="WP_148395260.1">
    <property type="nucleotide sequence ID" value="NZ_JAJAGH010000006.1"/>
</dbReference>
<comment type="catalytic activity">
    <reaction evidence="2">
        <text>cytidine(34) in elongator tRNA(Met) + acetate + ATP = N(4)-acetylcytidine(34) in elongator tRNA(Met) + AMP + diphosphate</text>
        <dbReference type="Rhea" id="RHEA:58144"/>
        <dbReference type="Rhea" id="RHEA-COMP:10693"/>
        <dbReference type="Rhea" id="RHEA-COMP:10694"/>
        <dbReference type="ChEBI" id="CHEBI:30089"/>
        <dbReference type="ChEBI" id="CHEBI:30616"/>
        <dbReference type="ChEBI" id="CHEBI:33019"/>
        <dbReference type="ChEBI" id="CHEBI:74900"/>
        <dbReference type="ChEBI" id="CHEBI:82748"/>
        <dbReference type="ChEBI" id="CHEBI:456215"/>
    </reaction>
</comment>
<dbReference type="EMBL" id="JAOSHN010000002">
    <property type="protein sequence ID" value="MCU7377986.1"/>
    <property type="molecule type" value="Genomic_DNA"/>
</dbReference>
<evidence type="ECO:0000313" key="4">
    <source>
        <dbReference type="Proteomes" id="UP001065549"/>
    </source>
</evidence>
<accession>A0A9J6QPR8</accession>
<dbReference type="GO" id="GO:0006400">
    <property type="term" value="P:tRNA modification"/>
    <property type="evidence" value="ECO:0007669"/>
    <property type="project" value="UniProtKB-UniRule"/>
</dbReference>
<dbReference type="InterPro" id="IPR014729">
    <property type="entry name" value="Rossmann-like_a/b/a_fold"/>
</dbReference>
<dbReference type="AlphaFoldDB" id="A0A9J6QPR8"/>
<dbReference type="Pfam" id="PF05636">
    <property type="entry name" value="HIGH_NTase1"/>
    <property type="match status" value="1"/>
</dbReference>
<dbReference type="GO" id="GO:0000049">
    <property type="term" value="F:tRNA binding"/>
    <property type="evidence" value="ECO:0007669"/>
    <property type="project" value="UniProtKB-KW"/>
</dbReference>
<protein>
    <recommendedName>
        <fullName evidence="2">tRNA(Met) cytidine acetate ligase</fullName>
        <ecNumber evidence="2">6.3.4.-</ecNumber>
    </recommendedName>
</protein>
<feature type="binding site" evidence="2">
    <location>
        <position position="102"/>
    </location>
    <ligand>
        <name>ATP</name>
        <dbReference type="ChEBI" id="CHEBI:30616"/>
    </ligand>
</feature>
<organism evidence="3 4">
    <name type="scientific">Hominibacterium faecale</name>
    <dbReference type="NCBI Taxonomy" id="2839743"/>
    <lineage>
        <taxon>Bacteria</taxon>
        <taxon>Bacillati</taxon>
        <taxon>Bacillota</taxon>
        <taxon>Clostridia</taxon>
        <taxon>Peptostreptococcales</taxon>
        <taxon>Anaerovoracaceae</taxon>
        <taxon>Hominibacterium</taxon>
    </lineage>
</organism>
<keyword evidence="2" id="KW-0694">RNA-binding</keyword>
<keyword evidence="2" id="KW-0436">Ligase</keyword>
<dbReference type="SUPFAM" id="SSF52374">
    <property type="entry name" value="Nucleotidylyl transferase"/>
    <property type="match status" value="1"/>
</dbReference>
<dbReference type="Gene3D" id="3.40.50.620">
    <property type="entry name" value="HUPs"/>
    <property type="match status" value="1"/>
</dbReference>
<feature type="binding site" evidence="2">
    <location>
        <position position="188"/>
    </location>
    <ligand>
        <name>ATP</name>
        <dbReference type="ChEBI" id="CHEBI:30616"/>
    </ligand>
</feature>
<proteinExistence type="inferred from homology"/>
<evidence type="ECO:0000256" key="1">
    <source>
        <dbReference type="ARBA" id="ARBA00022694"/>
    </source>
</evidence>
<name>A0A9J6QPR8_9FIRM</name>
<dbReference type="Proteomes" id="UP001065549">
    <property type="component" value="Unassembled WGS sequence"/>
</dbReference>
<dbReference type="GO" id="GO:0016879">
    <property type="term" value="F:ligase activity, forming carbon-nitrogen bonds"/>
    <property type="evidence" value="ECO:0007669"/>
    <property type="project" value="UniProtKB-UniRule"/>
</dbReference>
<keyword evidence="1 2" id="KW-0819">tRNA processing</keyword>
<comment type="similarity">
    <text evidence="2">Belongs to the TmcAL family.</text>
</comment>
<comment type="function">
    <text evidence="2">Catalyzes the formation of N(4)-acetylcytidine (ac(4)C) at the wobble position of elongator tRNA(Met), using acetate and ATP as substrates. First activates an acetate ion to form acetyladenylate (Ac-AMP) and then transfers the acetyl group to tRNA to form ac(4)C34.</text>
</comment>
<evidence type="ECO:0000313" key="3">
    <source>
        <dbReference type="EMBL" id="MCU7377986.1"/>
    </source>
</evidence>
<dbReference type="PANTHER" id="PTHR37825:SF1">
    <property type="entry name" value="TRNA(MET) CYTIDINE ACETATE LIGASE"/>
    <property type="match status" value="1"/>
</dbReference>
<keyword evidence="2" id="KW-0820">tRNA-binding</keyword>
<reference evidence="3" key="1">
    <citation type="submission" date="2022-09" db="EMBL/GenBank/DDBJ databases">
        <title>Culturomic study of gut microbiota in children with autism spectrum disorder.</title>
        <authorList>
            <person name="Efimov B.A."/>
            <person name="Chaplin A.V."/>
            <person name="Sokolova S.R."/>
            <person name="Pikina A.P."/>
            <person name="Korzhanova M."/>
            <person name="Belova V."/>
            <person name="Korostin D."/>
        </authorList>
    </citation>
    <scope>NUCLEOTIDE SEQUENCE</scope>
    <source>
        <strain evidence="3">ASD5510</strain>
    </source>
</reference>
<evidence type="ECO:0000256" key="2">
    <source>
        <dbReference type="HAMAP-Rule" id="MF_01539"/>
    </source>
</evidence>